<dbReference type="AlphaFoldDB" id="A0A5B7CGI2"/>
<reference evidence="1 2" key="1">
    <citation type="submission" date="2019-05" db="EMBL/GenBank/DDBJ databases">
        <title>Another draft genome of Portunus trituberculatus and its Hox gene families provides insights of decapod evolution.</title>
        <authorList>
            <person name="Jeong J.-H."/>
            <person name="Song I."/>
            <person name="Kim S."/>
            <person name="Choi T."/>
            <person name="Kim D."/>
            <person name="Ryu S."/>
            <person name="Kim W."/>
        </authorList>
    </citation>
    <scope>NUCLEOTIDE SEQUENCE [LARGE SCALE GENOMIC DNA]</scope>
    <source>
        <tissue evidence="1">Muscle</tissue>
    </source>
</reference>
<keyword evidence="2" id="KW-1185">Reference proteome</keyword>
<evidence type="ECO:0000313" key="2">
    <source>
        <dbReference type="Proteomes" id="UP000324222"/>
    </source>
</evidence>
<accession>A0A5B7CGI2</accession>
<proteinExistence type="predicted"/>
<organism evidence="1 2">
    <name type="scientific">Portunus trituberculatus</name>
    <name type="common">Swimming crab</name>
    <name type="synonym">Neptunus trituberculatus</name>
    <dbReference type="NCBI Taxonomy" id="210409"/>
    <lineage>
        <taxon>Eukaryota</taxon>
        <taxon>Metazoa</taxon>
        <taxon>Ecdysozoa</taxon>
        <taxon>Arthropoda</taxon>
        <taxon>Crustacea</taxon>
        <taxon>Multicrustacea</taxon>
        <taxon>Malacostraca</taxon>
        <taxon>Eumalacostraca</taxon>
        <taxon>Eucarida</taxon>
        <taxon>Decapoda</taxon>
        <taxon>Pleocyemata</taxon>
        <taxon>Brachyura</taxon>
        <taxon>Eubrachyura</taxon>
        <taxon>Portunoidea</taxon>
        <taxon>Portunidae</taxon>
        <taxon>Portuninae</taxon>
        <taxon>Portunus</taxon>
    </lineage>
</organism>
<protein>
    <submittedName>
        <fullName evidence="1">Uncharacterized protein</fullName>
    </submittedName>
</protein>
<name>A0A5B7CGI2_PORTR</name>
<dbReference type="EMBL" id="VSRR010000028">
    <property type="protein sequence ID" value="MPC08410.1"/>
    <property type="molecule type" value="Genomic_DNA"/>
</dbReference>
<comment type="caution">
    <text evidence="1">The sequence shown here is derived from an EMBL/GenBank/DDBJ whole genome shotgun (WGS) entry which is preliminary data.</text>
</comment>
<evidence type="ECO:0000313" key="1">
    <source>
        <dbReference type="EMBL" id="MPC08410.1"/>
    </source>
</evidence>
<sequence length="146" mass="16298">MTHQKQSVVSSVQEAKVRGIHSLRQTLHHRAHLPHSPTRVTSGSPQLTFPDFVERGKPSETDFRIFHSCPNHRRTPCALVLILLSILSDAGKPELIDVATSAIHVYCDRSVNGSTSGCGLFIRDYISANLYTDTEVSRRFPAHVFH</sequence>
<dbReference type="Proteomes" id="UP000324222">
    <property type="component" value="Unassembled WGS sequence"/>
</dbReference>
<gene>
    <name evidence="1" type="ORF">E2C01_000997</name>
</gene>